<reference evidence="1 2" key="1">
    <citation type="submission" date="2019-02" db="EMBL/GenBank/DDBJ databases">
        <title>Genome of Pseudomonas korensis isolated from heavy metal contaminated environment.</title>
        <authorList>
            <person name="Ayangbenro A.S."/>
            <person name="Babalola O."/>
        </authorList>
    </citation>
    <scope>NUCLEOTIDE SEQUENCE [LARGE SCALE GENOMIC DNA]</scope>
    <source>
        <strain evidence="1 2">AB36</strain>
    </source>
</reference>
<evidence type="ECO:0000313" key="1">
    <source>
        <dbReference type="EMBL" id="RYM40177.1"/>
    </source>
</evidence>
<evidence type="ECO:0000313" key="2">
    <source>
        <dbReference type="Proteomes" id="UP000291107"/>
    </source>
</evidence>
<dbReference type="Proteomes" id="UP000291107">
    <property type="component" value="Unassembled WGS sequence"/>
</dbReference>
<dbReference type="EMBL" id="SEUB01000006">
    <property type="protein sequence ID" value="RYM40177.1"/>
    <property type="molecule type" value="Genomic_DNA"/>
</dbReference>
<accession>A0A4Q4L2L0</accession>
<comment type="caution">
    <text evidence="1">The sequence shown here is derived from an EMBL/GenBank/DDBJ whole genome shotgun (WGS) entry which is preliminary data.</text>
</comment>
<organism evidence="1 2">
    <name type="scientific">Pseudomonas koreensis</name>
    <dbReference type="NCBI Taxonomy" id="198620"/>
    <lineage>
        <taxon>Bacteria</taxon>
        <taxon>Pseudomonadati</taxon>
        <taxon>Pseudomonadota</taxon>
        <taxon>Gammaproteobacteria</taxon>
        <taxon>Pseudomonadales</taxon>
        <taxon>Pseudomonadaceae</taxon>
        <taxon>Pseudomonas</taxon>
    </lineage>
</organism>
<name>A0A4Q4L2L0_9PSED</name>
<dbReference type="RefSeq" id="WP_039762111.1">
    <property type="nucleotide sequence ID" value="NZ_JAVDVD010000011.1"/>
</dbReference>
<dbReference type="AlphaFoldDB" id="A0A4Q4L2L0"/>
<proteinExistence type="predicted"/>
<protein>
    <submittedName>
        <fullName evidence="1">Uncharacterized protein</fullName>
    </submittedName>
</protein>
<sequence length="76" mass="8584">MKCYLCGLEVRATEEAHGGELIECADCGIYRISGLVLKELENKNIDFAIMRDGLHRQRQVDSTDVAEINTETVIWV</sequence>
<gene>
    <name evidence="1" type="ORF">EVS84_16915</name>
</gene>